<name>A0A4P9Y0H8_9FUNG</name>
<reference evidence="3" key="1">
    <citation type="journal article" date="2018" name="Nat. Microbiol.">
        <title>Leveraging single-cell genomics to expand the fungal tree of life.</title>
        <authorList>
            <person name="Ahrendt S.R."/>
            <person name="Quandt C.A."/>
            <person name="Ciobanu D."/>
            <person name="Clum A."/>
            <person name="Salamov A."/>
            <person name="Andreopoulos B."/>
            <person name="Cheng J.F."/>
            <person name="Woyke T."/>
            <person name="Pelin A."/>
            <person name="Henrissat B."/>
            <person name="Reynolds N.K."/>
            <person name="Benny G.L."/>
            <person name="Smith M.E."/>
            <person name="James T.Y."/>
            <person name="Grigoriev I.V."/>
        </authorList>
    </citation>
    <scope>NUCLEOTIDE SEQUENCE [LARGE SCALE GENOMIC DNA]</scope>
</reference>
<dbReference type="AlphaFoldDB" id="A0A4P9Y0H8"/>
<accession>A0A4P9Y0H8</accession>
<keyword evidence="3" id="KW-1185">Reference proteome</keyword>
<dbReference type="EMBL" id="KZ988423">
    <property type="protein sequence ID" value="RKP12227.1"/>
    <property type="molecule type" value="Genomic_DNA"/>
</dbReference>
<feature type="compositionally biased region" description="Basic and acidic residues" evidence="1">
    <location>
        <begin position="17"/>
        <end position="29"/>
    </location>
</feature>
<dbReference type="Proteomes" id="UP000267251">
    <property type="component" value="Unassembled WGS sequence"/>
</dbReference>
<organism evidence="2 3">
    <name type="scientific">Piptocephalis cylindrospora</name>
    <dbReference type="NCBI Taxonomy" id="1907219"/>
    <lineage>
        <taxon>Eukaryota</taxon>
        <taxon>Fungi</taxon>
        <taxon>Fungi incertae sedis</taxon>
        <taxon>Zoopagomycota</taxon>
        <taxon>Zoopagomycotina</taxon>
        <taxon>Zoopagomycetes</taxon>
        <taxon>Zoopagales</taxon>
        <taxon>Piptocephalidaceae</taxon>
        <taxon>Piptocephalis</taxon>
    </lineage>
</organism>
<evidence type="ECO:0000256" key="1">
    <source>
        <dbReference type="SAM" id="MobiDB-lite"/>
    </source>
</evidence>
<feature type="compositionally biased region" description="Basic and acidic residues" evidence="1">
    <location>
        <begin position="65"/>
        <end position="106"/>
    </location>
</feature>
<evidence type="ECO:0000313" key="2">
    <source>
        <dbReference type="EMBL" id="RKP12227.1"/>
    </source>
</evidence>
<protein>
    <submittedName>
        <fullName evidence="2">Uncharacterized protein</fullName>
    </submittedName>
</protein>
<sequence length="126" mass="14707">MIPRSLQAVLPFKSKPKVREGRKKTGTEERVKAAVVVDGKERQIRSLLTQVQTLKKEKMTKRREKAAEKRVEREKAMAREAARSESRQREERRDYFKQEDISERKRQIAAQGGGKKRARSGREDND</sequence>
<feature type="region of interest" description="Disordered" evidence="1">
    <location>
        <begin position="1"/>
        <end position="29"/>
    </location>
</feature>
<proteinExistence type="predicted"/>
<evidence type="ECO:0000313" key="3">
    <source>
        <dbReference type="Proteomes" id="UP000267251"/>
    </source>
</evidence>
<dbReference type="OrthoDB" id="5598747at2759"/>
<gene>
    <name evidence="2" type="ORF">BJ684DRAFT_21219</name>
</gene>
<feature type="region of interest" description="Disordered" evidence="1">
    <location>
        <begin position="55"/>
        <end position="126"/>
    </location>
</feature>